<organism evidence="2 3">
    <name type="scientific">Marinactinospora rubrisoli</name>
    <dbReference type="NCBI Taxonomy" id="2715399"/>
    <lineage>
        <taxon>Bacteria</taxon>
        <taxon>Bacillati</taxon>
        <taxon>Actinomycetota</taxon>
        <taxon>Actinomycetes</taxon>
        <taxon>Streptosporangiales</taxon>
        <taxon>Nocardiopsidaceae</taxon>
        <taxon>Marinactinospora</taxon>
    </lineage>
</organism>
<evidence type="ECO:0000313" key="2">
    <source>
        <dbReference type="EMBL" id="MFC7329559.1"/>
    </source>
</evidence>
<keyword evidence="3" id="KW-1185">Reference proteome</keyword>
<evidence type="ECO:0000256" key="1">
    <source>
        <dbReference type="SAM" id="MobiDB-lite"/>
    </source>
</evidence>
<feature type="compositionally biased region" description="Basic and acidic residues" evidence="1">
    <location>
        <begin position="48"/>
        <end position="60"/>
    </location>
</feature>
<proteinExistence type="predicted"/>
<feature type="region of interest" description="Disordered" evidence="1">
    <location>
        <begin position="48"/>
        <end position="99"/>
    </location>
</feature>
<name>A0ABW2KJN5_9ACTN</name>
<dbReference type="RefSeq" id="WP_379872209.1">
    <property type="nucleotide sequence ID" value="NZ_JBHTBH010000008.1"/>
</dbReference>
<dbReference type="EMBL" id="JBHTBH010000008">
    <property type="protein sequence ID" value="MFC7329559.1"/>
    <property type="molecule type" value="Genomic_DNA"/>
</dbReference>
<evidence type="ECO:0000313" key="3">
    <source>
        <dbReference type="Proteomes" id="UP001596540"/>
    </source>
</evidence>
<gene>
    <name evidence="2" type="ORF">ACFQRF_17645</name>
</gene>
<dbReference type="Proteomes" id="UP001596540">
    <property type="component" value="Unassembled WGS sequence"/>
</dbReference>
<protein>
    <submittedName>
        <fullName evidence="2">Uncharacterized protein</fullName>
    </submittedName>
</protein>
<feature type="compositionally biased region" description="Low complexity" evidence="1">
    <location>
        <begin position="75"/>
        <end position="88"/>
    </location>
</feature>
<reference evidence="3" key="1">
    <citation type="journal article" date="2019" name="Int. J. Syst. Evol. Microbiol.">
        <title>The Global Catalogue of Microorganisms (GCM) 10K type strain sequencing project: providing services to taxonomists for standard genome sequencing and annotation.</title>
        <authorList>
            <consortium name="The Broad Institute Genomics Platform"/>
            <consortium name="The Broad Institute Genome Sequencing Center for Infectious Disease"/>
            <person name="Wu L."/>
            <person name="Ma J."/>
        </authorList>
    </citation>
    <scope>NUCLEOTIDE SEQUENCE [LARGE SCALE GENOMIC DNA]</scope>
    <source>
        <strain evidence="3">CGMCC 4.7382</strain>
    </source>
</reference>
<comment type="caution">
    <text evidence="2">The sequence shown here is derived from an EMBL/GenBank/DDBJ whole genome shotgun (WGS) entry which is preliminary data.</text>
</comment>
<sequence>MDDLPEDTADRQAAATVRNALIESARRRRNAAVGTPGLMRAIAERTARAETARIPERTQQEIDGASPLGTRLGSAPARADGPPARRFPNAAGRQGARKR</sequence>
<accession>A0ABW2KJN5</accession>